<evidence type="ECO:0000313" key="1">
    <source>
        <dbReference type="EMBL" id="KAK2712169.1"/>
    </source>
</evidence>
<evidence type="ECO:0000313" key="2">
    <source>
        <dbReference type="Proteomes" id="UP001187531"/>
    </source>
</evidence>
<gene>
    <name evidence="1" type="ORF">QYM36_011010</name>
</gene>
<reference evidence="1" key="1">
    <citation type="submission" date="2023-07" db="EMBL/GenBank/DDBJ databases">
        <title>Chromosome-level genome assembly of Artemia franciscana.</title>
        <authorList>
            <person name="Jo E."/>
        </authorList>
    </citation>
    <scope>NUCLEOTIDE SEQUENCE</scope>
    <source>
        <tissue evidence="1">Whole body</tissue>
    </source>
</reference>
<accession>A0AA88L410</accession>
<sequence>MNEIQFGMKSRNAVSLLKKPGAALASLPVSTEPDIVILDKSNSSNNSPGALIFRRQVHNQKASSSWLEPAPWELAKRQDEIKLNFLKLKWLKENLCNGLFPPKDVLKDFENETWYKDYFVKAYTGEKTKPYQTGWSSFGDLEMFNGIKLSNNPYFLFQMEGRLIVFRLKTSTAPEDHQHLQLLKSAIDDPSTCINIFFETLLTKYLTLTAERNDEESTILFCLPEDQFPNFKYLSLMSFRNLQAKKCIFRIVPKFDFPPTLANLKLFSYGAMNHLPESRVNSLLCEQEAVYKTGVSVGHFFECLQYCSDLSVRHLISMFMRTGSFFDCEKKLDLDLIRSIYTDSVSSKAMLSLVKPSRTYKNNEELHASSVCKPINQPKTMQNQNQPGNRGLIRVAKDLFNPTVTKKKKSDIEASDMQKMIGNMLPNLDVKNIKLLTPRNEVTFLSEKKQTKELEIKKITCLPGNIIFVNPPTKVDPLKVPPSSSSNVQILSIQEVCSMPTPEQEVNLGSIPMTCDSSSSKEKSVTLPFTSSNSSKKIIIPMRNNVTPRHIKPKISPTLKSKSDSQPCLGPTGTKNLEEVILLDNGIELSYPTVCMQPVCSKIAPAKVAQASKDESCSNTVTQRFTDKYNIEEVSYCHIAPSLINLQKDVSKSVRSKNPSQDSISQATPLSKEGVHLKLLGCNPRKNMLCRKSRMDKPSDFIPQKLTNDGVLCTALSGLKSEKSISVLPNSNSNSNSITTGNFSSGHDYARAPLFDKEDKSKFVSASVFASKSSSISDCKEEMTFPLKVEKTCTVIESRPSNILVCPSLDAVSISTSTWDPSDRIFKATVRLRRLDKSVLDRAKKSPVRIRPSRVLKKPKFFASYEIFD</sequence>
<protein>
    <submittedName>
        <fullName evidence="1">Uncharacterized protein</fullName>
    </submittedName>
</protein>
<dbReference type="EMBL" id="JAVRJZ010000015">
    <property type="protein sequence ID" value="KAK2712169.1"/>
    <property type="molecule type" value="Genomic_DNA"/>
</dbReference>
<dbReference type="AlphaFoldDB" id="A0AA88L410"/>
<proteinExistence type="predicted"/>
<keyword evidence="2" id="KW-1185">Reference proteome</keyword>
<comment type="caution">
    <text evidence="1">The sequence shown here is derived from an EMBL/GenBank/DDBJ whole genome shotgun (WGS) entry which is preliminary data.</text>
</comment>
<name>A0AA88L410_ARTSF</name>
<dbReference type="Proteomes" id="UP001187531">
    <property type="component" value="Unassembled WGS sequence"/>
</dbReference>
<organism evidence="1 2">
    <name type="scientific">Artemia franciscana</name>
    <name type="common">Brine shrimp</name>
    <name type="synonym">Artemia sanfranciscana</name>
    <dbReference type="NCBI Taxonomy" id="6661"/>
    <lineage>
        <taxon>Eukaryota</taxon>
        <taxon>Metazoa</taxon>
        <taxon>Ecdysozoa</taxon>
        <taxon>Arthropoda</taxon>
        <taxon>Crustacea</taxon>
        <taxon>Branchiopoda</taxon>
        <taxon>Anostraca</taxon>
        <taxon>Artemiidae</taxon>
        <taxon>Artemia</taxon>
    </lineage>
</organism>